<dbReference type="GO" id="GO:0051991">
    <property type="term" value="F:UDP-N-acetyl-D-glucosamine:N-acetylmuramoyl-L-alanyl-D-glutamyl-meso-2,6-diaminopimelyl-D-alanyl-D-alanine-diphosphoundecaprenol 4-beta-N-acetylglucosaminlytransferase activity"/>
    <property type="evidence" value="ECO:0007669"/>
    <property type="project" value="RHEA"/>
</dbReference>
<protein>
    <recommendedName>
        <fullName evidence="10">UDP-N-acetylglucosamine--N-acetylmuramyl-(pentapeptide) pyrophosphoryl-undecaprenol N-acetylglucosamine transferase</fullName>
        <ecNumber evidence="10">2.4.1.227</ecNumber>
    </recommendedName>
    <alternativeName>
        <fullName evidence="10">Undecaprenyl-PP-MurNAc-pentapeptide-UDPGlcNAc GlcNAc transferase</fullName>
    </alternativeName>
</protein>
<dbReference type="Proteomes" id="UP000249605">
    <property type="component" value="Chromosome"/>
</dbReference>
<keyword evidence="1 10" id="KW-1003">Cell membrane</keyword>
<dbReference type="KEGG" id="azm:DM194_07705"/>
<keyword evidence="2 10" id="KW-0132">Cell division</keyword>
<reference evidence="14 15" key="1">
    <citation type="journal article" date="2019" name="Int. J. Syst. Evol. Microbiol.">
        <title>Azospirillum ramasamyi sp. nov., a novel diazotrophic bacterium isolated from fermented bovine products.</title>
        <authorList>
            <person name="Anandham R."/>
            <person name="Heo J."/>
            <person name="Krishnamoorthy R."/>
            <person name="SenthilKumar M."/>
            <person name="Gopal N.O."/>
            <person name="Kim S.J."/>
            <person name="Kwon S.W."/>
        </authorList>
    </citation>
    <scope>NUCLEOTIDE SEQUENCE [LARGE SCALE GENOMIC DNA]</scope>
    <source>
        <strain evidence="14 15">M2T2B2</strain>
    </source>
</reference>
<dbReference type="Pfam" id="PF04101">
    <property type="entry name" value="Glyco_tran_28_C"/>
    <property type="match status" value="1"/>
</dbReference>
<evidence type="ECO:0000256" key="10">
    <source>
        <dbReference type="HAMAP-Rule" id="MF_00033"/>
    </source>
</evidence>
<dbReference type="GO" id="GO:0008360">
    <property type="term" value="P:regulation of cell shape"/>
    <property type="evidence" value="ECO:0007669"/>
    <property type="project" value="UniProtKB-KW"/>
</dbReference>
<dbReference type="PANTHER" id="PTHR21015:SF22">
    <property type="entry name" value="GLYCOSYLTRANSFERASE"/>
    <property type="match status" value="1"/>
</dbReference>
<dbReference type="AlphaFoldDB" id="A0A2U9S924"/>
<feature type="region of interest" description="Disordered" evidence="11">
    <location>
        <begin position="379"/>
        <end position="422"/>
    </location>
</feature>
<organism evidence="14 15">
    <name type="scientific">Azospirillum ramasamyi</name>
    <dbReference type="NCBI Taxonomy" id="682998"/>
    <lineage>
        <taxon>Bacteria</taxon>
        <taxon>Pseudomonadati</taxon>
        <taxon>Pseudomonadota</taxon>
        <taxon>Alphaproteobacteria</taxon>
        <taxon>Rhodospirillales</taxon>
        <taxon>Azospirillaceae</taxon>
        <taxon>Azospirillum</taxon>
    </lineage>
</organism>
<comment type="subcellular location">
    <subcellularLocation>
        <location evidence="10">Cell membrane</location>
        <topology evidence="10">Peripheral membrane protein</topology>
        <orientation evidence="10">Cytoplasmic side</orientation>
    </subcellularLocation>
</comment>
<dbReference type="OrthoDB" id="9808936at2"/>
<evidence type="ECO:0000259" key="12">
    <source>
        <dbReference type="Pfam" id="PF03033"/>
    </source>
</evidence>
<feature type="domain" description="Glycosyltransferase family 28 N-terminal" evidence="12">
    <location>
        <begin position="15"/>
        <end position="150"/>
    </location>
</feature>
<comment type="catalytic activity">
    <reaction evidence="10">
        <text>di-trans,octa-cis-undecaprenyl diphospho-N-acetyl-alpha-D-muramoyl-L-alanyl-D-glutamyl-meso-2,6-diaminopimeloyl-D-alanyl-D-alanine + UDP-N-acetyl-alpha-D-glucosamine = di-trans,octa-cis-undecaprenyl diphospho-[N-acetyl-alpha-D-glucosaminyl-(1-&gt;4)]-N-acetyl-alpha-D-muramoyl-L-alanyl-D-glutamyl-meso-2,6-diaminopimeloyl-D-alanyl-D-alanine + UDP + H(+)</text>
        <dbReference type="Rhea" id="RHEA:31227"/>
        <dbReference type="ChEBI" id="CHEBI:15378"/>
        <dbReference type="ChEBI" id="CHEBI:57705"/>
        <dbReference type="ChEBI" id="CHEBI:58223"/>
        <dbReference type="ChEBI" id="CHEBI:61387"/>
        <dbReference type="ChEBI" id="CHEBI:61388"/>
        <dbReference type="EC" id="2.4.1.227"/>
    </reaction>
</comment>
<gene>
    <name evidence="10 14" type="primary">murG</name>
    <name evidence="14" type="ORF">DM194_07705</name>
</gene>
<keyword evidence="15" id="KW-1185">Reference proteome</keyword>
<dbReference type="GO" id="GO:0009252">
    <property type="term" value="P:peptidoglycan biosynthetic process"/>
    <property type="evidence" value="ECO:0007669"/>
    <property type="project" value="UniProtKB-UniRule"/>
</dbReference>
<keyword evidence="8 10" id="KW-0131">Cell cycle</keyword>
<evidence type="ECO:0000256" key="6">
    <source>
        <dbReference type="ARBA" id="ARBA00022984"/>
    </source>
</evidence>
<keyword evidence="9 10" id="KW-0961">Cell wall biogenesis/degradation</keyword>
<feature type="binding site" evidence="10">
    <location>
        <position position="203"/>
    </location>
    <ligand>
        <name>UDP-N-acetyl-alpha-D-glucosamine</name>
        <dbReference type="ChEBI" id="CHEBI:57705"/>
    </ligand>
</feature>
<evidence type="ECO:0000256" key="8">
    <source>
        <dbReference type="ARBA" id="ARBA00023306"/>
    </source>
</evidence>
<evidence type="ECO:0000313" key="14">
    <source>
        <dbReference type="EMBL" id="AWU94159.1"/>
    </source>
</evidence>
<feature type="binding site" evidence="10">
    <location>
        <position position="175"/>
    </location>
    <ligand>
        <name>UDP-N-acetyl-alpha-D-glucosamine</name>
        <dbReference type="ChEBI" id="CHEBI:57705"/>
    </ligand>
</feature>
<evidence type="ECO:0000256" key="11">
    <source>
        <dbReference type="SAM" id="MobiDB-lite"/>
    </source>
</evidence>
<dbReference type="UniPathway" id="UPA00219"/>
<evidence type="ECO:0000313" key="15">
    <source>
        <dbReference type="Proteomes" id="UP000249605"/>
    </source>
</evidence>
<evidence type="ECO:0000256" key="3">
    <source>
        <dbReference type="ARBA" id="ARBA00022676"/>
    </source>
</evidence>
<dbReference type="EMBL" id="CP029829">
    <property type="protein sequence ID" value="AWU94159.1"/>
    <property type="molecule type" value="Genomic_DNA"/>
</dbReference>
<evidence type="ECO:0000256" key="1">
    <source>
        <dbReference type="ARBA" id="ARBA00022475"/>
    </source>
</evidence>
<keyword evidence="3 10" id="KW-0328">Glycosyltransferase</keyword>
<feature type="binding site" evidence="10">
    <location>
        <position position="132"/>
    </location>
    <ligand>
        <name>UDP-N-acetyl-alpha-D-glucosamine</name>
        <dbReference type="ChEBI" id="CHEBI:57705"/>
    </ligand>
</feature>
<keyword evidence="7 10" id="KW-0472">Membrane</keyword>
<proteinExistence type="inferred from homology"/>
<dbReference type="GO" id="GO:0050511">
    <property type="term" value="F:undecaprenyldiphospho-muramoylpentapeptide beta-N-acetylglucosaminyltransferase activity"/>
    <property type="evidence" value="ECO:0007669"/>
    <property type="project" value="UniProtKB-UniRule"/>
</dbReference>
<dbReference type="Pfam" id="PF03033">
    <property type="entry name" value="Glyco_transf_28"/>
    <property type="match status" value="1"/>
</dbReference>
<dbReference type="InterPro" id="IPR006009">
    <property type="entry name" value="GlcNAc_MurG"/>
</dbReference>
<dbReference type="SUPFAM" id="SSF53756">
    <property type="entry name" value="UDP-Glycosyltransferase/glycogen phosphorylase"/>
    <property type="match status" value="1"/>
</dbReference>
<name>A0A2U9S924_9PROT</name>
<dbReference type="GO" id="GO:0051301">
    <property type="term" value="P:cell division"/>
    <property type="evidence" value="ECO:0007669"/>
    <property type="project" value="UniProtKB-KW"/>
</dbReference>
<feature type="binding site" evidence="10">
    <location>
        <begin position="22"/>
        <end position="24"/>
    </location>
    <ligand>
        <name>UDP-N-acetyl-alpha-D-glucosamine</name>
        <dbReference type="ChEBI" id="CHEBI:57705"/>
    </ligand>
</feature>
<evidence type="ECO:0000256" key="7">
    <source>
        <dbReference type="ARBA" id="ARBA00023136"/>
    </source>
</evidence>
<evidence type="ECO:0000256" key="5">
    <source>
        <dbReference type="ARBA" id="ARBA00022960"/>
    </source>
</evidence>
<evidence type="ECO:0000256" key="2">
    <source>
        <dbReference type="ARBA" id="ARBA00022618"/>
    </source>
</evidence>
<dbReference type="InterPro" id="IPR004276">
    <property type="entry name" value="GlycoTrans_28_N"/>
</dbReference>
<comment type="pathway">
    <text evidence="10">Cell wall biogenesis; peptidoglycan biosynthesis.</text>
</comment>
<comment type="function">
    <text evidence="10">Cell wall formation. Catalyzes the transfer of a GlcNAc subunit on undecaprenyl-pyrophosphoryl-MurNAc-pentapeptide (lipid intermediate I) to form undecaprenyl-pyrophosphoryl-MurNAc-(pentapeptide)GlcNAc (lipid intermediate II).</text>
</comment>
<dbReference type="HAMAP" id="MF_00033">
    <property type="entry name" value="MurG"/>
    <property type="match status" value="1"/>
</dbReference>
<keyword evidence="5 10" id="KW-0133">Cell shape</keyword>
<feature type="binding site" evidence="10">
    <location>
        <position position="305"/>
    </location>
    <ligand>
        <name>UDP-N-acetyl-alpha-D-glucosamine</name>
        <dbReference type="ChEBI" id="CHEBI:57705"/>
    </ligand>
</feature>
<comment type="similarity">
    <text evidence="10">Belongs to the glycosyltransferase 28 family. MurG subfamily.</text>
</comment>
<keyword evidence="4 10" id="KW-0808">Transferase</keyword>
<accession>A0A2U9S924</accession>
<keyword evidence="6 10" id="KW-0573">Peptidoglycan synthesis</keyword>
<feature type="compositionally biased region" description="Low complexity" evidence="11">
    <location>
        <begin position="410"/>
        <end position="422"/>
    </location>
</feature>
<dbReference type="RefSeq" id="WP_111066683.1">
    <property type="nucleotide sequence ID" value="NZ_CP029829.1"/>
</dbReference>
<dbReference type="GO" id="GO:0071555">
    <property type="term" value="P:cell wall organization"/>
    <property type="evidence" value="ECO:0007669"/>
    <property type="project" value="UniProtKB-KW"/>
</dbReference>
<sequence length="422" mass="43332">MRRPTNLDPAAHKVIVLAAGGTGGHMFPAEALARELLARGRAVTLVTDKRGHAFGDNLPEVPVHRIRAASPGTGIAGKLKAALQMGLGLLEARALMRQLAPAAVVGFGGYPSVPTVYAAIQTKLPALLHEQNAVLGRANRMLIAGARRIAVAFPGIEKLGEAQRAKIVHTGNPVRPAVAARRLSPYEAPQPGGPVRLLVMGGSQGARVFSEVIPAALALLPEDLRARIHLAQQCRPEDLEAAREALEPLGLARLELQTFFRDVPERLAACHLAVTRAGASTIAELTCIGRPAILVPYPHATDDHQTANARHLAGAGAAWLVPQPDFTADGLAGRLSALLADPQALSAAARAAHGWGTADAAGALADAVLAMLDGGTGGNRSAAAGSGQAGPTVTSGPTATDHDRSHNARRAAAGASAKGAAE</sequence>
<dbReference type="Gene3D" id="3.40.50.2000">
    <property type="entry name" value="Glycogen Phosphorylase B"/>
    <property type="match status" value="2"/>
</dbReference>
<evidence type="ECO:0000256" key="4">
    <source>
        <dbReference type="ARBA" id="ARBA00022679"/>
    </source>
</evidence>
<feature type="compositionally biased region" description="Polar residues" evidence="11">
    <location>
        <begin position="389"/>
        <end position="398"/>
    </location>
</feature>
<dbReference type="GO" id="GO:0005886">
    <property type="term" value="C:plasma membrane"/>
    <property type="evidence" value="ECO:0007669"/>
    <property type="project" value="UniProtKB-SubCell"/>
</dbReference>
<dbReference type="CDD" id="cd03785">
    <property type="entry name" value="GT28_MurG"/>
    <property type="match status" value="1"/>
</dbReference>
<comment type="caution">
    <text evidence="10">Lacks conserved residue(s) required for the propagation of feature annotation.</text>
</comment>
<feature type="domain" description="Glycosyl transferase family 28 C-terminal" evidence="13">
    <location>
        <begin position="197"/>
        <end position="359"/>
    </location>
</feature>
<dbReference type="InterPro" id="IPR007235">
    <property type="entry name" value="Glyco_trans_28_C"/>
</dbReference>
<dbReference type="NCBIfam" id="TIGR01133">
    <property type="entry name" value="murG"/>
    <property type="match status" value="1"/>
</dbReference>
<dbReference type="PANTHER" id="PTHR21015">
    <property type="entry name" value="UDP-N-ACETYLGLUCOSAMINE--N-ACETYLMURAMYL-(PENTAPEPTIDE) PYROPHOSPHORYL-UNDECAPRENOL N-ACETYLGLUCOSAMINE TRANSFERASE 1"/>
    <property type="match status" value="1"/>
</dbReference>
<evidence type="ECO:0000256" key="9">
    <source>
        <dbReference type="ARBA" id="ARBA00023316"/>
    </source>
</evidence>
<dbReference type="EC" id="2.4.1.227" evidence="10"/>
<evidence type="ECO:0000259" key="13">
    <source>
        <dbReference type="Pfam" id="PF04101"/>
    </source>
</evidence>
<dbReference type="GO" id="GO:0005975">
    <property type="term" value="P:carbohydrate metabolic process"/>
    <property type="evidence" value="ECO:0007669"/>
    <property type="project" value="InterPro"/>
</dbReference>